<dbReference type="EMBL" id="LUTU01000021">
    <property type="protein sequence ID" value="OAJ66143.1"/>
    <property type="molecule type" value="Genomic_DNA"/>
</dbReference>
<evidence type="ECO:0000313" key="3">
    <source>
        <dbReference type="Proteomes" id="UP000077786"/>
    </source>
</evidence>
<reference evidence="2 3" key="1">
    <citation type="submission" date="2016-03" db="EMBL/GenBank/DDBJ databases">
        <title>Draft genome sequence of Gluconobacter cerinus strain CECT 9110.</title>
        <authorList>
            <person name="Sainz F."/>
            <person name="Mas A."/>
            <person name="Torija M.J."/>
        </authorList>
    </citation>
    <scope>NUCLEOTIDE SEQUENCE [LARGE SCALE GENOMIC DNA]</scope>
    <source>
        <strain evidence="2 3">CECT 9110</strain>
    </source>
</reference>
<gene>
    <name evidence="2" type="ORF">A0123_03270</name>
</gene>
<dbReference type="SUPFAM" id="SSF51126">
    <property type="entry name" value="Pectin lyase-like"/>
    <property type="match status" value="1"/>
</dbReference>
<comment type="caution">
    <text evidence="2">The sequence shown here is derived from an EMBL/GenBank/DDBJ whole genome shotgun (WGS) entry which is preliminary data.</text>
</comment>
<name>A0A1B6VG07_9PROT</name>
<proteinExistence type="predicted"/>
<dbReference type="InterPro" id="IPR030930">
    <property type="entry name" value="AIDA"/>
</dbReference>
<organism evidence="2 3">
    <name type="scientific">Gluconobacter cerinus</name>
    <dbReference type="NCBI Taxonomy" id="38307"/>
    <lineage>
        <taxon>Bacteria</taxon>
        <taxon>Pseudomonadati</taxon>
        <taxon>Pseudomonadota</taxon>
        <taxon>Alphaproteobacteria</taxon>
        <taxon>Acetobacterales</taxon>
        <taxon>Acetobacteraceae</taxon>
        <taxon>Gluconobacter</taxon>
    </lineage>
</organism>
<protein>
    <submittedName>
        <fullName evidence="2">Membrane protein</fullName>
    </submittedName>
</protein>
<dbReference type="InterPro" id="IPR012332">
    <property type="entry name" value="Autotransporter_pectin_lyase_C"/>
</dbReference>
<accession>A0A1B6VG07</accession>
<sequence length="808" mass="81730">MSYVSGGILYVDSPVSMAGDPGTFYGSAHSGVVILSGGKIVGSGYIASGGSLIVSSGGDVEENLTISSGGSMELKSGSIIGATSSAEITLLSGSLLKIDSGAEQYTNKNYILSGGTIDAYKETGKITWTSAGGTLIIESGASLSESPVAGAATVAVSSGGSLSGGTFVSGNTVAVYAGGVTSNIVASSGAGVGIQGTGSNVTIDTGAVLEIASGGLVEGSTINGGTGHVDSGGSLTTTTIDNSAVVHVSAGATTSNLTLETFGTVVVSSGATVYNTVISSGGGLGLAGTASGTIVNSGGVLEISSSGVAQDNTVTSGGAIDADAGSVVGTTTVSSGGSLTVASSAAISGVVTIANGGSATIWNNAGGTIDLVGDTNHGLTISGLENGGTVSTVISGYTGTGPGDSDSIDLAGVSPTGATYSYPSNDQVIVTLSNGNTITLNIEGVKTTGFALVSDGNGGSLAEVCFLAGSLISIPSGTIAVEKLAVGDNVTAYVDGTETVRQVTWAGQARCTVRPHLALDQAGYPVRILKNAISEGVPFKDMLITAEHCLFFDGKFVPARMLVNGRSIFYDTSITSYDYYHIETADHSVIMADGMLTESYLDTGNRRAFRQNNTVVSIPLSRNLSWDDAAAPLTVSREAVEPIYRQLEVRAKEQNCPVHSEAPSLTYDSDLHLVTDTGATIRAARTNNDQVIFMIPVGVDSVRIVSRASRPYDALGPFVDDRRKLGVLVGDIRMFESNATRLLSAHLTEEGLSGWSNVEDGTVRWTDGNAFLSLGHRPLGSIALLSVQILASGPYLVTDTTLDVALQA</sequence>
<dbReference type="SUPFAM" id="SSF51294">
    <property type="entry name" value="Hedgehog/intein (Hint) domain"/>
    <property type="match status" value="1"/>
</dbReference>
<evidence type="ECO:0000313" key="2">
    <source>
        <dbReference type="EMBL" id="OAJ66143.1"/>
    </source>
</evidence>
<dbReference type="NCBIfam" id="TIGR04415">
    <property type="entry name" value="O_hepto_targRPT"/>
    <property type="match status" value="1"/>
</dbReference>
<evidence type="ECO:0000259" key="1">
    <source>
        <dbReference type="Pfam" id="PF13403"/>
    </source>
</evidence>
<dbReference type="InterPro" id="IPR011050">
    <property type="entry name" value="Pectin_lyase_fold/virulence"/>
</dbReference>
<dbReference type="Gene3D" id="2.160.20.20">
    <property type="match status" value="1"/>
</dbReference>
<feature type="domain" description="Hedgehog/Intein (Hint)" evidence="1">
    <location>
        <begin position="464"/>
        <end position="603"/>
    </location>
</feature>
<dbReference type="AlphaFoldDB" id="A0A1B6VG07"/>
<dbReference type="InterPro" id="IPR036844">
    <property type="entry name" value="Hint_dom_sf"/>
</dbReference>
<dbReference type="Pfam" id="PF13403">
    <property type="entry name" value="Hint_2"/>
    <property type="match status" value="1"/>
</dbReference>
<dbReference type="PATRIC" id="fig|38307.3.peg.3422"/>
<dbReference type="Proteomes" id="UP000077786">
    <property type="component" value="Unassembled WGS sequence"/>
</dbReference>
<dbReference type="InterPro" id="IPR028992">
    <property type="entry name" value="Hedgehog/Intein_dom"/>
</dbReference>